<dbReference type="Pfam" id="PF04977">
    <property type="entry name" value="DivIC"/>
    <property type="match status" value="1"/>
</dbReference>
<protein>
    <submittedName>
        <fullName evidence="2">Septum formation initiator family protein</fullName>
    </submittedName>
</protein>
<organism evidence="2 3">
    <name type="scientific">Candidatus Choladousia intestinavium</name>
    <dbReference type="NCBI Taxonomy" id="2840727"/>
    <lineage>
        <taxon>Bacteria</taxon>
        <taxon>Bacillati</taxon>
        <taxon>Bacillota</taxon>
        <taxon>Clostridia</taxon>
        <taxon>Lachnospirales</taxon>
        <taxon>Lachnospiraceae</taxon>
        <taxon>Lachnospiraceae incertae sedis</taxon>
        <taxon>Candidatus Choladousia</taxon>
    </lineage>
</organism>
<dbReference type="Proteomes" id="UP000886757">
    <property type="component" value="Unassembled WGS sequence"/>
</dbReference>
<gene>
    <name evidence="2" type="ORF">IAB31_05395</name>
</gene>
<comment type="caution">
    <text evidence="2">The sequence shown here is derived from an EMBL/GenBank/DDBJ whole genome shotgun (WGS) entry which is preliminary data.</text>
</comment>
<dbReference type="AlphaFoldDB" id="A0A9D1ADF5"/>
<evidence type="ECO:0000313" key="2">
    <source>
        <dbReference type="EMBL" id="HIR13342.1"/>
    </source>
</evidence>
<sequence>MRQRRKRRASKSNRRGMMGIAFVVMVLLIALLVQSQNLIRKNQQYTERKEELEQELKDQEIRAEEIENLKDYVNSTEFIEKVARDKLGLVYEDEIIFKAEE</sequence>
<dbReference type="EMBL" id="DVGK01000061">
    <property type="protein sequence ID" value="HIR13342.1"/>
    <property type="molecule type" value="Genomic_DNA"/>
</dbReference>
<evidence type="ECO:0000256" key="1">
    <source>
        <dbReference type="SAM" id="Coils"/>
    </source>
</evidence>
<name>A0A9D1ADF5_9FIRM</name>
<keyword evidence="1" id="KW-0175">Coiled coil</keyword>
<proteinExistence type="predicted"/>
<reference evidence="2" key="1">
    <citation type="submission" date="2020-10" db="EMBL/GenBank/DDBJ databases">
        <authorList>
            <person name="Gilroy R."/>
        </authorList>
    </citation>
    <scope>NUCLEOTIDE SEQUENCE</scope>
    <source>
        <strain evidence="2">ChiSjej4B22-8148</strain>
    </source>
</reference>
<feature type="coiled-coil region" evidence="1">
    <location>
        <begin position="35"/>
        <end position="69"/>
    </location>
</feature>
<reference evidence="2" key="2">
    <citation type="journal article" date="2021" name="PeerJ">
        <title>Extensive microbial diversity within the chicken gut microbiome revealed by metagenomics and culture.</title>
        <authorList>
            <person name="Gilroy R."/>
            <person name="Ravi A."/>
            <person name="Getino M."/>
            <person name="Pursley I."/>
            <person name="Horton D.L."/>
            <person name="Alikhan N.F."/>
            <person name="Baker D."/>
            <person name="Gharbi K."/>
            <person name="Hall N."/>
            <person name="Watson M."/>
            <person name="Adriaenssens E.M."/>
            <person name="Foster-Nyarko E."/>
            <person name="Jarju S."/>
            <person name="Secka A."/>
            <person name="Antonio M."/>
            <person name="Oren A."/>
            <person name="Chaudhuri R.R."/>
            <person name="La Ragione R."/>
            <person name="Hildebrand F."/>
            <person name="Pallen M.J."/>
        </authorList>
    </citation>
    <scope>NUCLEOTIDE SEQUENCE</scope>
    <source>
        <strain evidence="2">ChiSjej4B22-8148</strain>
    </source>
</reference>
<dbReference type="InterPro" id="IPR007060">
    <property type="entry name" value="FtsL/DivIC"/>
</dbReference>
<evidence type="ECO:0000313" key="3">
    <source>
        <dbReference type="Proteomes" id="UP000886757"/>
    </source>
</evidence>
<accession>A0A9D1ADF5</accession>